<dbReference type="EMBL" id="CP037933">
    <property type="protein sequence ID" value="QBN20522.1"/>
    <property type="molecule type" value="Genomic_DNA"/>
</dbReference>
<proteinExistence type="predicted"/>
<evidence type="ECO:0000259" key="2">
    <source>
        <dbReference type="Pfam" id="PF17761"/>
    </source>
</evidence>
<gene>
    <name evidence="3" type="ORF">E1750_17575</name>
</gene>
<dbReference type="InterPro" id="IPR009362">
    <property type="entry name" value="YhcG_C"/>
</dbReference>
<dbReference type="Gene3D" id="3.40.1350.10">
    <property type="match status" value="1"/>
</dbReference>
<dbReference type="GO" id="GO:0003676">
    <property type="term" value="F:nucleic acid binding"/>
    <property type="evidence" value="ECO:0007669"/>
    <property type="project" value="InterPro"/>
</dbReference>
<reference evidence="4" key="1">
    <citation type="submission" date="2019-03" db="EMBL/GenBank/DDBJ databases">
        <title>Flavobacterium sp.</title>
        <authorList>
            <person name="Kim H."/>
        </authorList>
    </citation>
    <scope>NUCLEOTIDE SEQUENCE [LARGE SCALE GENOMIC DNA]</scope>
    <source>
        <strain evidence="4">GS13</strain>
    </source>
</reference>
<protein>
    <submittedName>
        <fullName evidence="3">DUF1016 domain-containing protein</fullName>
    </submittedName>
</protein>
<feature type="domain" description="YhcG N-terminal" evidence="2">
    <location>
        <begin position="10"/>
        <end position="145"/>
    </location>
</feature>
<dbReference type="KEGG" id="fnk:E1750_17575"/>
<dbReference type="InterPro" id="IPR011856">
    <property type="entry name" value="tRNA_endonuc-like_dom_sf"/>
</dbReference>
<keyword evidence="4" id="KW-1185">Reference proteome</keyword>
<accession>A0A4V1AH71</accession>
<dbReference type="Proteomes" id="UP000291124">
    <property type="component" value="Chromosome"/>
</dbReference>
<dbReference type="OrthoDB" id="9801263at2"/>
<dbReference type="Pfam" id="PF06250">
    <property type="entry name" value="YhcG_C"/>
    <property type="match status" value="1"/>
</dbReference>
<evidence type="ECO:0000313" key="4">
    <source>
        <dbReference type="Proteomes" id="UP000291124"/>
    </source>
</evidence>
<sequence>MSVAPQFSEVISLIKKARYNAFKAVNTELINLYWEIGKYITTRTQSEGWGKATVQQLAQVIQSQEPDLKGFSDKNLWRMKQFYEAYCHFPKLSPLLRELSWTNNVIVFSKTKTAEEREFYLRLCKKENYTTRELERQVNSSYFERTMLSNQKLSAVPRVLPNEFENIFKDSYVLEFLNLSEDHSEKDLQQQLIEQMKHFLLELGKDFLFVGEEYRLQVGNKDYRTDLLFYHRNLQCLVAFELKTTDFEPEHLGKLNFYLEALDRDVKKPHENPSIGILLCKGKDDEVVEYALSRNLSPTRITEYTIALPNKKLLQDKLHEIYELFESRKKSEVELNNERE</sequence>
<name>A0A4V1AH71_9FLAO</name>
<dbReference type="PANTHER" id="PTHR30547">
    <property type="entry name" value="UNCHARACTERIZED PROTEIN YHCG-RELATED"/>
    <property type="match status" value="1"/>
</dbReference>
<evidence type="ECO:0000313" key="3">
    <source>
        <dbReference type="EMBL" id="QBN20522.1"/>
    </source>
</evidence>
<dbReference type="PANTHER" id="PTHR30547:SF5">
    <property type="entry name" value="NUCLEASE YHCG-RELATED"/>
    <property type="match status" value="1"/>
</dbReference>
<dbReference type="RefSeq" id="WP_133278021.1">
    <property type="nucleotide sequence ID" value="NZ_CP037933.1"/>
</dbReference>
<dbReference type="AlphaFoldDB" id="A0A4V1AH71"/>
<feature type="domain" description="YhcG PDDEXK nuclease" evidence="1">
    <location>
        <begin position="166"/>
        <end position="318"/>
    </location>
</feature>
<organism evidence="3 4">
    <name type="scientific">Flavobacterium nackdongense</name>
    <dbReference type="NCBI Taxonomy" id="2547394"/>
    <lineage>
        <taxon>Bacteria</taxon>
        <taxon>Pseudomonadati</taxon>
        <taxon>Bacteroidota</taxon>
        <taxon>Flavobacteriia</taxon>
        <taxon>Flavobacteriales</taxon>
        <taxon>Flavobacteriaceae</taxon>
        <taxon>Flavobacterium</taxon>
    </lineage>
</organism>
<evidence type="ECO:0000259" key="1">
    <source>
        <dbReference type="Pfam" id="PF06250"/>
    </source>
</evidence>
<dbReference type="Pfam" id="PF17761">
    <property type="entry name" value="DUF1016_N"/>
    <property type="match status" value="1"/>
</dbReference>
<dbReference type="InterPro" id="IPR041527">
    <property type="entry name" value="YhcG_N"/>
</dbReference>
<dbReference type="InterPro" id="IPR053148">
    <property type="entry name" value="PD-DEXK-like_domain"/>
</dbReference>